<dbReference type="Gene3D" id="3.40.50.1820">
    <property type="entry name" value="alpha/beta hydrolase"/>
    <property type="match status" value="1"/>
</dbReference>
<evidence type="ECO:0000259" key="2">
    <source>
        <dbReference type="Pfam" id="PF20856"/>
    </source>
</evidence>
<dbReference type="SUPFAM" id="SSF53474">
    <property type="entry name" value="alpha/beta-Hydrolases"/>
    <property type="match status" value="1"/>
</dbReference>
<comment type="caution">
    <text evidence="3">The sequence shown here is derived from an EMBL/GenBank/DDBJ whole genome shotgun (WGS) entry which is preliminary data.</text>
</comment>
<name>A0A0W0R0W0_9GAMM</name>
<dbReference type="InterPro" id="IPR048613">
    <property type="entry name" value="SdbC_C"/>
</dbReference>
<dbReference type="Proteomes" id="UP000054859">
    <property type="component" value="Unassembled WGS sequence"/>
</dbReference>
<gene>
    <name evidence="3" type="primary">sdbB_2</name>
    <name evidence="3" type="ORF">Lade_2004</name>
</gene>
<evidence type="ECO:0000313" key="3">
    <source>
        <dbReference type="EMBL" id="KTC64710.1"/>
    </source>
</evidence>
<reference evidence="3 4" key="1">
    <citation type="submission" date="2015-11" db="EMBL/GenBank/DDBJ databases">
        <title>Identification of large and diverse effector repertoires of 38 Legionella species.</title>
        <authorList>
            <person name="Burstein D."/>
            <person name="Amaro F."/>
            <person name="Zusman T."/>
            <person name="Lifshitz Z."/>
            <person name="Cohen O."/>
            <person name="Gilbert J.A."/>
            <person name="Pupko T."/>
            <person name="Shuman H.A."/>
            <person name="Segal G."/>
        </authorList>
    </citation>
    <scope>NUCLEOTIDE SEQUENCE [LARGE SCALE GENOMIC DNA]</scope>
    <source>
        <strain evidence="3 4">1762-AUS-E</strain>
    </source>
</reference>
<proteinExistence type="predicted"/>
<feature type="region of interest" description="Disordered" evidence="1">
    <location>
        <begin position="431"/>
        <end position="451"/>
    </location>
</feature>
<dbReference type="PATRIC" id="fig|45056.6.peg.2067"/>
<dbReference type="NCBIfam" id="NF045526">
    <property type="entry name" value="SdbBC"/>
    <property type="match status" value="1"/>
</dbReference>
<dbReference type="Gene3D" id="6.20.250.80">
    <property type="match status" value="1"/>
</dbReference>
<dbReference type="AlphaFoldDB" id="A0A0W0R0W0"/>
<evidence type="ECO:0000256" key="1">
    <source>
        <dbReference type="SAM" id="MobiDB-lite"/>
    </source>
</evidence>
<dbReference type="Pfam" id="PF20856">
    <property type="entry name" value="SdbC_C"/>
    <property type="match status" value="1"/>
</dbReference>
<feature type="domain" description="SdbC C-terminal" evidence="2">
    <location>
        <begin position="346"/>
        <end position="413"/>
    </location>
</feature>
<accession>A0A0W0R0W0</accession>
<protein>
    <submittedName>
        <fullName evidence="3">SdbB protein (Substrate of the Dot/Icm system)</fullName>
    </submittedName>
</protein>
<keyword evidence="4" id="KW-1185">Reference proteome</keyword>
<evidence type="ECO:0000313" key="4">
    <source>
        <dbReference type="Proteomes" id="UP000054859"/>
    </source>
</evidence>
<organism evidence="3 4">
    <name type="scientific">Legionella adelaidensis</name>
    <dbReference type="NCBI Taxonomy" id="45056"/>
    <lineage>
        <taxon>Bacteria</taxon>
        <taxon>Pseudomonadati</taxon>
        <taxon>Pseudomonadota</taxon>
        <taxon>Gammaproteobacteria</taxon>
        <taxon>Legionellales</taxon>
        <taxon>Legionellaceae</taxon>
        <taxon>Legionella</taxon>
    </lineage>
</organism>
<dbReference type="InterPro" id="IPR029058">
    <property type="entry name" value="AB_hydrolase_fold"/>
</dbReference>
<sequence length="451" mass="50012">MFYREAKISIRSFLFSSMQRLLAEQLFPSGKGDWYPSQIIDKTSGRAPFDQFIFEQKTIPGTPLYAQVTDLDFGLERIESTLASGDTCELEVMRCTPTFPASASLAGNGKHIVYFTGMGTCYQKCLPDITTAAKETGATLYAFNYPGCYASTGKIREVKDLVNAGLSVVNTLLRRGVHPDTIILLGDSFGAAISYIVKREFKLQSQLDLRVIMNNTFSSFKAAVNDQLSRSLPKFISPDVKKLLVYLGYHITPGKDYKFAGPYQCHIQHAGDQLLSAKSSLSAKVSRYTLESATGETRSKKRVPYQDDCPAEYRASRDRLDQKHIVYLRADAKAGLAKKFGTDKHGNVNTHFADLCDLEIDGGGSVYTHFICDYISASDAYIHRGHQQLFDPSTAELPQPLLFSKEDISLPRSAGQALQQARKQLLTQEIAGAAPEEDGSEENKLLLKKMK</sequence>
<dbReference type="EMBL" id="LNKA01000019">
    <property type="protein sequence ID" value="KTC64710.1"/>
    <property type="molecule type" value="Genomic_DNA"/>
</dbReference>
<dbReference type="RefSeq" id="WP_058463060.1">
    <property type="nucleotide sequence ID" value="NZ_CAAAHS010000001.1"/>
</dbReference>